<evidence type="ECO:0000259" key="1">
    <source>
        <dbReference type="Pfam" id="PF08722"/>
    </source>
</evidence>
<protein>
    <submittedName>
        <fullName evidence="2">TnsA endonuclease N-terminal domain-containing protein</fullName>
    </submittedName>
</protein>
<accession>A0ABY9TWC2</accession>
<gene>
    <name evidence="2" type="ORF">RGQ13_18150</name>
</gene>
<dbReference type="Pfam" id="PF08722">
    <property type="entry name" value="Tn7_TnsA-like_N"/>
    <property type="match status" value="1"/>
</dbReference>
<dbReference type="EMBL" id="CP134145">
    <property type="protein sequence ID" value="WNC72019.1"/>
    <property type="molecule type" value="Genomic_DNA"/>
</dbReference>
<proteinExistence type="predicted"/>
<evidence type="ECO:0000313" key="2">
    <source>
        <dbReference type="EMBL" id="WNC72019.1"/>
    </source>
</evidence>
<keyword evidence="2" id="KW-0540">Nuclease</keyword>
<feature type="domain" description="TnsA endonuclease N-terminal" evidence="1">
    <location>
        <begin position="46"/>
        <end position="102"/>
    </location>
</feature>
<keyword evidence="2" id="KW-0255">Endonuclease</keyword>
<name>A0ABY9TWC2_9GAMM</name>
<keyword evidence="3" id="KW-1185">Reference proteome</keyword>
<keyword evidence="2" id="KW-0378">Hydrolase</keyword>
<dbReference type="Proteomes" id="UP001258994">
    <property type="component" value="Chromosome"/>
</dbReference>
<sequence length="211" mass="24513">MMNLTRPIPRKSRVMPPMRFAAIKPNISVHCDSHLEMCFYHLLEFDKAVHTYKPQPFSFSYKVDGKIRRYTPDVLVKYVDGHFESWEVKSQFEALKPKFQKKYDRLTQVFNEDIGHPLRLVTCDTIKKGCTVANLRELYRFRLINIPQETLDQASSILTVGQEYHLSELHQIFKSLNSSASAIKMLIAHGLLSFDFAKPLNESTILKFESV</sequence>
<evidence type="ECO:0000313" key="3">
    <source>
        <dbReference type="Proteomes" id="UP001258994"/>
    </source>
</evidence>
<dbReference type="Gene3D" id="3.40.91.30">
    <property type="match status" value="1"/>
</dbReference>
<dbReference type="RefSeq" id="WP_348391139.1">
    <property type="nucleotide sequence ID" value="NZ_CP134145.1"/>
</dbReference>
<organism evidence="2 3">
    <name type="scientific">Thalassotalea psychrophila</name>
    <dbReference type="NCBI Taxonomy" id="3065647"/>
    <lineage>
        <taxon>Bacteria</taxon>
        <taxon>Pseudomonadati</taxon>
        <taxon>Pseudomonadota</taxon>
        <taxon>Gammaproteobacteria</taxon>
        <taxon>Alteromonadales</taxon>
        <taxon>Colwelliaceae</taxon>
        <taxon>Thalassotalea</taxon>
    </lineage>
</organism>
<reference evidence="3" key="1">
    <citation type="submission" date="2023-09" db="EMBL/GenBank/DDBJ databases">
        <authorList>
            <person name="Li S."/>
            <person name="Li X."/>
            <person name="Zhang C."/>
            <person name="Zhao Z."/>
        </authorList>
    </citation>
    <scope>NUCLEOTIDE SEQUENCE [LARGE SCALE GENOMIC DNA]</scope>
    <source>
        <strain evidence="3">SQ149</strain>
    </source>
</reference>
<dbReference type="InterPro" id="IPR014833">
    <property type="entry name" value="TnsA_N"/>
</dbReference>
<dbReference type="GO" id="GO:0004519">
    <property type="term" value="F:endonuclease activity"/>
    <property type="evidence" value="ECO:0007669"/>
    <property type="project" value="UniProtKB-KW"/>
</dbReference>